<dbReference type="PROSITE" id="PS50166">
    <property type="entry name" value="IMPORTIN_B_NT"/>
    <property type="match status" value="1"/>
</dbReference>
<dbReference type="EMBL" id="VIIS01001097">
    <property type="protein sequence ID" value="KAF0302089.1"/>
    <property type="molecule type" value="Genomic_DNA"/>
</dbReference>
<dbReference type="GO" id="GO:0006606">
    <property type="term" value="P:protein import into nucleus"/>
    <property type="evidence" value="ECO:0007669"/>
    <property type="project" value="TreeGrafter"/>
</dbReference>
<dbReference type="GO" id="GO:0031267">
    <property type="term" value="F:small GTPase binding"/>
    <property type="evidence" value="ECO:0007669"/>
    <property type="project" value="InterPro"/>
</dbReference>
<keyword evidence="4" id="KW-0653">Protein transport</keyword>
<evidence type="ECO:0000256" key="5">
    <source>
        <dbReference type="ARBA" id="ARBA00023242"/>
    </source>
</evidence>
<dbReference type="SMART" id="SM00913">
    <property type="entry name" value="IBN_N"/>
    <property type="match status" value="1"/>
</dbReference>
<evidence type="ECO:0000313" key="8">
    <source>
        <dbReference type="EMBL" id="KAF0302089.1"/>
    </source>
</evidence>
<proteinExistence type="inferred from homology"/>
<evidence type="ECO:0000259" key="7">
    <source>
        <dbReference type="PROSITE" id="PS50166"/>
    </source>
</evidence>
<dbReference type="AlphaFoldDB" id="A0A6A4WA54"/>
<accession>A0A6A4WA54</accession>
<keyword evidence="3" id="KW-0813">Transport</keyword>
<evidence type="ECO:0000256" key="1">
    <source>
        <dbReference type="ARBA" id="ARBA00004123"/>
    </source>
</evidence>
<name>A0A6A4WA54_AMPAM</name>
<dbReference type="InterPro" id="IPR058669">
    <property type="entry name" value="TPR_IPO7/11-like"/>
</dbReference>
<dbReference type="InterPro" id="IPR016024">
    <property type="entry name" value="ARM-type_fold"/>
</dbReference>
<dbReference type="SUPFAM" id="SSF48371">
    <property type="entry name" value="ARM repeat"/>
    <property type="match status" value="1"/>
</dbReference>
<protein>
    <submittedName>
        <fullName evidence="8">Importin-9</fullName>
    </submittedName>
</protein>
<evidence type="ECO:0000313" key="9">
    <source>
        <dbReference type="Proteomes" id="UP000440578"/>
    </source>
</evidence>
<dbReference type="Pfam" id="PF25758">
    <property type="entry name" value="TPR_IPO11"/>
    <property type="match status" value="1"/>
</dbReference>
<comment type="subcellular location">
    <subcellularLocation>
        <location evidence="1">Nucleus</location>
    </subcellularLocation>
</comment>
<evidence type="ECO:0000256" key="2">
    <source>
        <dbReference type="ARBA" id="ARBA00007991"/>
    </source>
</evidence>
<keyword evidence="9" id="KW-1185">Reference proteome</keyword>
<dbReference type="PANTHER" id="PTHR10997">
    <property type="entry name" value="IMPORTIN-7, 8, 11"/>
    <property type="match status" value="1"/>
</dbReference>
<dbReference type="OrthoDB" id="431626at2759"/>
<dbReference type="GO" id="GO:0005829">
    <property type="term" value="C:cytosol"/>
    <property type="evidence" value="ECO:0007669"/>
    <property type="project" value="TreeGrafter"/>
</dbReference>
<comment type="similarity">
    <text evidence="2">Belongs to the importin beta family.</text>
</comment>
<feature type="region of interest" description="Disordered" evidence="6">
    <location>
        <begin position="929"/>
        <end position="955"/>
    </location>
</feature>
<dbReference type="Pfam" id="PF03810">
    <property type="entry name" value="IBN_N"/>
    <property type="match status" value="1"/>
</dbReference>
<feature type="domain" description="Importin N-terminal" evidence="7">
    <location>
        <begin position="32"/>
        <end position="102"/>
    </location>
</feature>
<evidence type="ECO:0000256" key="3">
    <source>
        <dbReference type="ARBA" id="ARBA00022448"/>
    </source>
</evidence>
<sequence length="1034" mass="114964">MGDEEVNESLKEALLDAMSGTLSPMADVRKGAEERLKALEVTDEYGRHLSELTVDVHCALPMRQLASVMLRQYVDTHWTPASDKFQPPEPSEATKTFIRQVLPMGLKESISKVRASVAYALSSIAHWDWPEQWPELFDILMACLKSGDEHAVHGAMRVLTEFSRDLTDVHVAQVAPVLLSECYRIFVESDRYSIRTRSRAVEIFHTVASLIATVAEYDRNLAKSLLVPVLPKFTEALVKSLSVPYGPASDCGLKMEVLKTIRMLVKNMPKHTVQWMGEILTPVWNTLTSSAELYVRSHINDLEQQNDPTDSDGQVLSFENLVYSIFDFVTVLVETPKFRNSVRQGLDDLVYYVIVYGQITEDQINTWSHDPNQFVEDEDEETFSYSVRVSARDLLVSLCREFEDESIRAVCAAISRHMQEAAVARQQGHPFWWKIHESCMQAIIVCSAQLLCQLSESKVQFDLMGFLENVVVADLSLEGASPFLLGQCLVTASRFGGAMNVTQTQSFLQATVTGLSSTQPPVVRTSALRAIIGFCEVVKERAGGAEVLRPFLAPIVDSLITFITQYHGGEVLALMLEAMCSVVSVDKAFTATYETKITPLAIAVFLKYNKDPVMVSLSQDIFRELSKNEQCLQALQSRLVPTLLSILKQDPQKLPGGLQTVSLDVLQTLIRSSTPPLSELLISEAFPVAVRCVMHTDDNSTMQASLLPSGGECLRAYVSVATEQVCAYRDSQSRSGLWYLIQVCTQLLSPTASEFSAAFVGRLLMVIVSRLGDNLGSELETLLRATLSKMVSSQTTIVIQSLIMVYAHLVNLQLEAVLSFLSSVPGPSGQSALHFLLTEWCGRQHLFYGSYDVKVSVMALCKLLQHGVNTHDSRLSEITVKGDEVINTGGSGIRTRSQRAREPEQFTSIPVLVKIFKLLINELSSAIERDAGSESENEDEYEDGEDEDPERVDLPEGVPLSQVLSNDFQGYDFDTVEEEEDADALADPVYHVDLKQYLTEYLASFCQQPYIALFAPHLQTSERHVLAQIGVRTV</sequence>
<dbReference type="PANTHER" id="PTHR10997:SF9">
    <property type="entry name" value="IMPORTIN-9"/>
    <property type="match status" value="1"/>
</dbReference>
<keyword evidence="5" id="KW-0539">Nucleus</keyword>
<dbReference type="GO" id="GO:0005635">
    <property type="term" value="C:nuclear envelope"/>
    <property type="evidence" value="ECO:0007669"/>
    <property type="project" value="TreeGrafter"/>
</dbReference>
<dbReference type="InterPro" id="IPR056840">
    <property type="entry name" value="HEAT_IPO9_central"/>
</dbReference>
<dbReference type="Pfam" id="PF25018">
    <property type="entry name" value="HEAT_IPO9_c"/>
    <property type="match status" value="1"/>
</dbReference>
<feature type="compositionally biased region" description="Acidic residues" evidence="6">
    <location>
        <begin position="933"/>
        <end position="950"/>
    </location>
</feature>
<organism evidence="8 9">
    <name type="scientific">Amphibalanus amphitrite</name>
    <name type="common">Striped barnacle</name>
    <name type="synonym">Balanus amphitrite</name>
    <dbReference type="NCBI Taxonomy" id="1232801"/>
    <lineage>
        <taxon>Eukaryota</taxon>
        <taxon>Metazoa</taxon>
        <taxon>Ecdysozoa</taxon>
        <taxon>Arthropoda</taxon>
        <taxon>Crustacea</taxon>
        <taxon>Multicrustacea</taxon>
        <taxon>Cirripedia</taxon>
        <taxon>Thoracica</taxon>
        <taxon>Thoracicalcarea</taxon>
        <taxon>Balanomorpha</taxon>
        <taxon>Balanoidea</taxon>
        <taxon>Balanidae</taxon>
        <taxon>Amphibalaninae</taxon>
        <taxon>Amphibalanus</taxon>
    </lineage>
</organism>
<evidence type="ECO:0000256" key="4">
    <source>
        <dbReference type="ARBA" id="ARBA00022927"/>
    </source>
</evidence>
<dbReference type="InterPro" id="IPR011989">
    <property type="entry name" value="ARM-like"/>
</dbReference>
<gene>
    <name evidence="8" type="primary">Ipo9</name>
    <name evidence="8" type="ORF">FJT64_025830</name>
</gene>
<evidence type="ECO:0000256" key="6">
    <source>
        <dbReference type="SAM" id="MobiDB-lite"/>
    </source>
</evidence>
<comment type="caution">
    <text evidence="8">The sequence shown here is derived from an EMBL/GenBank/DDBJ whole genome shotgun (WGS) entry which is preliminary data.</text>
</comment>
<dbReference type="Gene3D" id="1.25.10.10">
    <property type="entry name" value="Leucine-rich Repeat Variant"/>
    <property type="match status" value="1"/>
</dbReference>
<dbReference type="Proteomes" id="UP000440578">
    <property type="component" value="Unassembled WGS sequence"/>
</dbReference>
<dbReference type="InterPro" id="IPR001494">
    <property type="entry name" value="Importin-beta_N"/>
</dbReference>
<reference evidence="8 9" key="1">
    <citation type="submission" date="2019-07" db="EMBL/GenBank/DDBJ databases">
        <title>Draft genome assembly of a fouling barnacle, Amphibalanus amphitrite (Darwin, 1854): The first reference genome for Thecostraca.</title>
        <authorList>
            <person name="Kim W."/>
        </authorList>
    </citation>
    <scope>NUCLEOTIDE SEQUENCE [LARGE SCALE GENOMIC DNA]</scope>
    <source>
        <strain evidence="8">SNU_AA5</strain>
        <tissue evidence="8">Soma without cirri and trophi</tissue>
    </source>
</reference>
<dbReference type="FunFam" id="1.25.10.10:FF:000459">
    <property type="entry name" value="ARM repeat superfamily protein"/>
    <property type="match status" value="1"/>
</dbReference>